<feature type="repeat" description="WD" evidence="3">
    <location>
        <begin position="184"/>
        <end position="228"/>
    </location>
</feature>
<dbReference type="EMBL" id="UXSR01005314">
    <property type="protein sequence ID" value="VDD80995.1"/>
    <property type="molecule type" value="Genomic_DNA"/>
</dbReference>
<dbReference type="PROSITE" id="PS50294">
    <property type="entry name" value="WD_REPEATS_REGION"/>
    <property type="match status" value="1"/>
</dbReference>
<evidence type="ECO:0000313" key="5">
    <source>
        <dbReference type="EMBL" id="VDD80995.1"/>
    </source>
</evidence>
<name>A0A3P6HPQ4_MESCO</name>
<organism evidence="5 6">
    <name type="scientific">Mesocestoides corti</name>
    <name type="common">Flatworm</name>
    <dbReference type="NCBI Taxonomy" id="53468"/>
    <lineage>
        <taxon>Eukaryota</taxon>
        <taxon>Metazoa</taxon>
        <taxon>Spiralia</taxon>
        <taxon>Lophotrochozoa</taxon>
        <taxon>Platyhelminthes</taxon>
        <taxon>Cestoda</taxon>
        <taxon>Eucestoda</taxon>
        <taxon>Cyclophyllidea</taxon>
        <taxon>Mesocestoididae</taxon>
        <taxon>Mesocestoides</taxon>
    </lineage>
</organism>
<dbReference type="AlphaFoldDB" id="A0A3P6HPQ4"/>
<dbReference type="InterPro" id="IPR015943">
    <property type="entry name" value="WD40/YVTN_repeat-like_dom_sf"/>
</dbReference>
<dbReference type="InterPro" id="IPR036322">
    <property type="entry name" value="WD40_repeat_dom_sf"/>
</dbReference>
<dbReference type="Pfam" id="PF00400">
    <property type="entry name" value="WD40"/>
    <property type="match status" value="3"/>
</dbReference>
<dbReference type="Gene3D" id="2.130.10.10">
    <property type="entry name" value="YVTN repeat-like/Quinoprotein amine dehydrogenase"/>
    <property type="match status" value="1"/>
</dbReference>
<evidence type="ECO:0000313" key="6">
    <source>
        <dbReference type="Proteomes" id="UP000267029"/>
    </source>
</evidence>
<protein>
    <submittedName>
        <fullName evidence="5">Uncharacterized protein</fullName>
    </submittedName>
</protein>
<keyword evidence="2" id="KW-0677">Repeat</keyword>
<dbReference type="InterPro" id="IPR019775">
    <property type="entry name" value="WD40_repeat_CS"/>
</dbReference>
<reference evidence="5 6" key="1">
    <citation type="submission" date="2018-10" db="EMBL/GenBank/DDBJ databases">
        <authorList>
            <consortium name="Pathogen Informatics"/>
        </authorList>
    </citation>
    <scope>NUCLEOTIDE SEQUENCE [LARGE SCALE GENOMIC DNA]</scope>
</reference>
<dbReference type="GO" id="GO:0043495">
    <property type="term" value="F:protein-membrane adaptor activity"/>
    <property type="evidence" value="ECO:0007669"/>
    <property type="project" value="TreeGrafter"/>
</dbReference>
<feature type="coiled-coil region" evidence="4">
    <location>
        <begin position="54"/>
        <end position="102"/>
    </location>
</feature>
<feature type="repeat" description="WD" evidence="3">
    <location>
        <begin position="247"/>
        <end position="269"/>
    </location>
</feature>
<dbReference type="OrthoDB" id="6262491at2759"/>
<dbReference type="PROSITE" id="PS50082">
    <property type="entry name" value="WD_REPEATS_2"/>
    <property type="match status" value="2"/>
</dbReference>
<proteinExistence type="predicted"/>
<keyword evidence="6" id="KW-1185">Reference proteome</keyword>
<sequence length="361" mass="40084">MANPARNAELEQKLLHLQGEVIELHREKEKVAPLLSNNLIEKLNDLLLESNALNRSCMESIDELKKANEMLLNEQTTTMLTVKSLEADKRQMEEDRTRFLTQISSLQTQIESLKNFESDMKLRFSPSGRMLSYDKCESLVSLVGCNAGVTDVDFDCEETMVLGASSDFACRVWTLADRRLKVNLTGHSERVVAARFISCGNASNSVATASSDRTIKLWNVGRRQCSRTIPLTSLCYDVIGCRHSSSLISGHSDKKLRIWDPESGKLVTELVLSGRITGLDVSTDGNYVLACTRNDSLHTVELRRNEVVRSFQAEGFRIHADCVRPAFSPDGAHVTCGSQSGGVYVWNAITGDLETVLNGHE</sequence>
<dbReference type="GO" id="GO:0034274">
    <property type="term" value="C:Atg12-Atg5-Atg16 complex"/>
    <property type="evidence" value="ECO:0007669"/>
    <property type="project" value="TreeGrafter"/>
</dbReference>
<evidence type="ECO:0000256" key="3">
    <source>
        <dbReference type="PROSITE-ProRule" id="PRU00221"/>
    </source>
</evidence>
<dbReference type="SMART" id="SM00320">
    <property type="entry name" value="WD40"/>
    <property type="match status" value="5"/>
</dbReference>
<gene>
    <name evidence="5" type="ORF">MCOS_LOCUS6998</name>
</gene>
<evidence type="ECO:0000256" key="2">
    <source>
        <dbReference type="ARBA" id="ARBA00022737"/>
    </source>
</evidence>
<dbReference type="PANTHER" id="PTHR19878:SF8">
    <property type="entry name" value="AUTOPHAGY-RELATED 16, ISOFORM F"/>
    <property type="match status" value="1"/>
</dbReference>
<dbReference type="GO" id="GO:0000421">
    <property type="term" value="C:autophagosome membrane"/>
    <property type="evidence" value="ECO:0007669"/>
    <property type="project" value="TreeGrafter"/>
</dbReference>
<dbReference type="InterPro" id="IPR020472">
    <property type="entry name" value="WD40_PAC1"/>
</dbReference>
<dbReference type="InterPro" id="IPR001680">
    <property type="entry name" value="WD40_rpt"/>
</dbReference>
<dbReference type="Proteomes" id="UP000267029">
    <property type="component" value="Unassembled WGS sequence"/>
</dbReference>
<dbReference type="InterPro" id="IPR045160">
    <property type="entry name" value="ATG16"/>
</dbReference>
<dbReference type="GO" id="GO:0034045">
    <property type="term" value="C:phagophore assembly site membrane"/>
    <property type="evidence" value="ECO:0007669"/>
    <property type="project" value="TreeGrafter"/>
</dbReference>
<evidence type="ECO:0000256" key="1">
    <source>
        <dbReference type="ARBA" id="ARBA00022574"/>
    </source>
</evidence>
<accession>A0A3P6HPQ4</accession>
<dbReference type="STRING" id="53468.A0A3P6HPQ4"/>
<dbReference type="PRINTS" id="PR00320">
    <property type="entry name" value="GPROTEINBRPT"/>
</dbReference>
<evidence type="ECO:0000256" key="4">
    <source>
        <dbReference type="SAM" id="Coils"/>
    </source>
</evidence>
<dbReference type="PROSITE" id="PS00678">
    <property type="entry name" value="WD_REPEATS_1"/>
    <property type="match status" value="1"/>
</dbReference>
<dbReference type="SUPFAM" id="SSF50978">
    <property type="entry name" value="WD40 repeat-like"/>
    <property type="match status" value="1"/>
</dbReference>
<keyword evidence="4" id="KW-0175">Coiled coil</keyword>
<dbReference type="GO" id="GO:0000045">
    <property type="term" value="P:autophagosome assembly"/>
    <property type="evidence" value="ECO:0007669"/>
    <property type="project" value="InterPro"/>
</dbReference>
<dbReference type="PANTHER" id="PTHR19878">
    <property type="entry name" value="AUTOPHAGY PROTEIN 16-LIKE"/>
    <property type="match status" value="1"/>
</dbReference>
<keyword evidence="1 3" id="KW-0853">WD repeat</keyword>